<dbReference type="Proteomes" id="UP001482620">
    <property type="component" value="Unassembled WGS sequence"/>
</dbReference>
<evidence type="ECO:0000313" key="3">
    <source>
        <dbReference type="Proteomes" id="UP001482620"/>
    </source>
</evidence>
<organism evidence="2 3">
    <name type="scientific">Ilyodon furcidens</name>
    <name type="common">goldbreast splitfin</name>
    <dbReference type="NCBI Taxonomy" id="33524"/>
    <lineage>
        <taxon>Eukaryota</taxon>
        <taxon>Metazoa</taxon>
        <taxon>Chordata</taxon>
        <taxon>Craniata</taxon>
        <taxon>Vertebrata</taxon>
        <taxon>Euteleostomi</taxon>
        <taxon>Actinopterygii</taxon>
        <taxon>Neopterygii</taxon>
        <taxon>Teleostei</taxon>
        <taxon>Neoteleostei</taxon>
        <taxon>Acanthomorphata</taxon>
        <taxon>Ovalentaria</taxon>
        <taxon>Atherinomorphae</taxon>
        <taxon>Cyprinodontiformes</taxon>
        <taxon>Goodeidae</taxon>
        <taxon>Ilyodon</taxon>
    </lineage>
</organism>
<keyword evidence="1" id="KW-0812">Transmembrane</keyword>
<proteinExistence type="predicted"/>
<gene>
    <name evidence="2" type="ORF">ILYODFUR_019998</name>
</gene>
<name>A0ABV0V681_9TELE</name>
<protein>
    <submittedName>
        <fullName evidence="2">Uncharacterized protein</fullName>
    </submittedName>
</protein>
<evidence type="ECO:0000256" key="1">
    <source>
        <dbReference type="SAM" id="Phobius"/>
    </source>
</evidence>
<accession>A0ABV0V681</accession>
<comment type="caution">
    <text evidence="2">The sequence shown here is derived from an EMBL/GenBank/DDBJ whole genome shotgun (WGS) entry which is preliminary data.</text>
</comment>
<keyword evidence="1" id="KW-0472">Membrane</keyword>
<sequence length="134" mass="15348">MMQLHLQILRGVSQLALHLESEISFYSSLHASPQLDAVVITIFHCEDDLFRVMCSVTFSLYVVFAYNKKVAFYVSSGRAPIYVYLLCPLYDLWKRLYWGFILLAFNVGLSFCHFSTKARFAAQLIVVLLAILPT</sequence>
<keyword evidence="1" id="KW-1133">Transmembrane helix</keyword>
<keyword evidence="3" id="KW-1185">Reference proteome</keyword>
<feature type="transmembrane region" description="Helical" evidence="1">
    <location>
        <begin position="96"/>
        <end position="114"/>
    </location>
</feature>
<reference evidence="2 3" key="1">
    <citation type="submission" date="2021-06" db="EMBL/GenBank/DDBJ databases">
        <authorList>
            <person name="Palmer J.M."/>
        </authorList>
    </citation>
    <scope>NUCLEOTIDE SEQUENCE [LARGE SCALE GENOMIC DNA]</scope>
    <source>
        <strain evidence="3">if_2019</strain>
        <tissue evidence="2">Muscle</tissue>
    </source>
</reference>
<dbReference type="EMBL" id="JAHRIQ010094717">
    <property type="protein sequence ID" value="MEQ2252267.1"/>
    <property type="molecule type" value="Genomic_DNA"/>
</dbReference>
<feature type="transmembrane region" description="Helical" evidence="1">
    <location>
        <begin position="49"/>
        <end position="66"/>
    </location>
</feature>
<evidence type="ECO:0000313" key="2">
    <source>
        <dbReference type="EMBL" id="MEQ2252267.1"/>
    </source>
</evidence>